<comment type="caution">
    <text evidence="1">The sequence shown here is derived from an EMBL/GenBank/DDBJ whole genome shotgun (WGS) entry which is preliminary data.</text>
</comment>
<gene>
    <name evidence="1" type="ORF">PY650_01415</name>
</gene>
<name>A0ABT7K763_9HYPH</name>
<dbReference type="RefSeq" id="WP_285877281.1">
    <property type="nucleotide sequence ID" value="NZ_JARFYN010000001.1"/>
</dbReference>
<dbReference type="Proteomes" id="UP001172630">
    <property type="component" value="Unassembled WGS sequence"/>
</dbReference>
<reference evidence="1" key="1">
    <citation type="submission" date="2023-06" db="EMBL/GenBank/DDBJ databases">
        <title>Phylogenetic Diversity of Rhizobium strains.</title>
        <authorList>
            <person name="Moura F.T."/>
            <person name="Helene L.C.F."/>
            <person name="Hungria M."/>
        </authorList>
    </citation>
    <scope>NUCLEOTIDE SEQUENCE</scope>
    <source>
        <strain evidence="1">CCGE524</strain>
    </source>
</reference>
<organism evidence="1 2">
    <name type="scientific">Rhizobium calliandrae</name>
    <dbReference type="NCBI Taxonomy" id="1312182"/>
    <lineage>
        <taxon>Bacteria</taxon>
        <taxon>Pseudomonadati</taxon>
        <taxon>Pseudomonadota</taxon>
        <taxon>Alphaproteobacteria</taxon>
        <taxon>Hyphomicrobiales</taxon>
        <taxon>Rhizobiaceae</taxon>
        <taxon>Rhizobium/Agrobacterium group</taxon>
        <taxon>Rhizobium</taxon>
    </lineage>
</organism>
<dbReference type="EMBL" id="JARFYN010000001">
    <property type="protein sequence ID" value="MDL2404336.1"/>
    <property type="molecule type" value="Genomic_DNA"/>
</dbReference>
<keyword evidence="2" id="KW-1185">Reference proteome</keyword>
<protein>
    <recommendedName>
        <fullName evidence="3">AraC family transcriptional regulator</fullName>
    </recommendedName>
</protein>
<evidence type="ECO:0000313" key="2">
    <source>
        <dbReference type="Proteomes" id="UP001172630"/>
    </source>
</evidence>
<proteinExistence type="predicted"/>
<evidence type="ECO:0008006" key="3">
    <source>
        <dbReference type="Google" id="ProtNLM"/>
    </source>
</evidence>
<accession>A0ABT7K763</accession>
<evidence type="ECO:0000313" key="1">
    <source>
        <dbReference type="EMBL" id="MDL2404336.1"/>
    </source>
</evidence>
<sequence length="61" mass="6874">MSNFNMIAADVRAAPHDHFTITLHWLSALLVVNSHWPRPEASLPVERRCADLIFVHISLGV</sequence>